<comment type="caution">
    <text evidence="2">The sequence shown here is derived from an EMBL/GenBank/DDBJ whole genome shotgun (WGS) entry which is preliminary data.</text>
</comment>
<comment type="cofactor">
    <cofactor evidence="1">
        <name>Mg(2+)</name>
        <dbReference type="ChEBI" id="CHEBI:18420"/>
    </cofactor>
</comment>
<dbReference type="Proteomes" id="UP000568839">
    <property type="component" value="Unassembled WGS sequence"/>
</dbReference>
<accession>A0A841PQQ4</accession>
<dbReference type="SUPFAM" id="SSF89562">
    <property type="entry name" value="RraA-like"/>
    <property type="match status" value="1"/>
</dbReference>
<dbReference type="EMBL" id="JACHHJ010000005">
    <property type="protein sequence ID" value="MBB6451079.1"/>
    <property type="molecule type" value="Genomic_DNA"/>
</dbReference>
<dbReference type="Gene3D" id="3.50.30.40">
    <property type="entry name" value="Ribonuclease E inhibitor RraA/RraA-like"/>
    <property type="match status" value="1"/>
</dbReference>
<evidence type="ECO:0000256" key="1">
    <source>
        <dbReference type="PIRSR" id="PIRSR605493-1"/>
    </source>
</evidence>
<feature type="binding site" evidence="1">
    <location>
        <begin position="21"/>
        <end position="24"/>
    </location>
    <ligand>
        <name>substrate</name>
    </ligand>
</feature>
<evidence type="ECO:0000313" key="2">
    <source>
        <dbReference type="EMBL" id="MBB6451079.1"/>
    </source>
</evidence>
<organism evidence="2 3">
    <name type="scientific">Geomicrobium halophilum</name>
    <dbReference type="NCBI Taxonomy" id="549000"/>
    <lineage>
        <taxon>Bacteria</taxon>
        <taxon>Bacillati</taxon>
        <taxon>Bacillota</taxon>
        <taxon>Bacilli</taxon>
        <taxon>Bacillales</taxon>
        <taxon>Geomicrobium</taxon>
    </lineage>
</organism>
<name>A0A841PQQ4_9BACL</name>
<dbReference type="InterPro" id="IPR005493">
    <property type="entry name" value="RraA/RraA-like"/>
</dbReference>
<dbReference type="GO" id="GO:0046872">
    <property type="term" value="F:metal ion binding"/>
    <property type="evidence" value="ECO:0007669"/>
    <property type="project" value="UniProtKB-KW"/>
</dbReference>
<proteinExistence type="predicted"/>
<keyword evidence="1" id="KW-0479">Metal-binding</keyword>
<evidence type="ECO:0000313" key="3">
    <source>
        <dbReference type="Proteomes" id="UP000568839"/>
    </source>
</evidence>
<gene>
    <name evidence="2" type="ORF">HNR44_003073</name>
</gene>
<reference evidence="2 3" key="1">
    <citation type="submission" date="2020-08" db="EMBL/GenBank/DDBJ databases">
        <title>Genomic Encyclopedia of Type Strains, Phase IV (KMG-IV): sequencing the most valuable type-strain genomes for metagenomic binning, comparative biology and taxonomic classification.</title>
        <authorList>
            <person name="Goeker M."/>
        </authorList>
    </citation>
    <scope>NUCLEOTIDE SEQUENCE [LARGE SCALE GENOMIC DNA]</scope>
    <source>
        <strain evidence="2 3">DSM 21769</strain>
    </source>
</reference>
<keyword evidence="1" id="KW-0460">Magnesium</keyword>
<dbReference type="InterPro" id="IPR036704">
    <property type="entry name" value="RraA/RraA-like_sf"/>
</dbReference>
<protein>
    <submittedName>
        <fullName evidence="2">Regulator of RNase E activity RraA</fullName>
    </submittedName>
</protein>
<keyword evidence="3" id="KW-1185">Reference proteome</keyword>
<sequence length="86" mass="9014">MNIALQEANDISGNKNHACWGFRVHQAEEAGLAGVMVTGAVTDMDELKKSNVPVFYESVSPITASPLGLEAEIHGPVSAGGVIFDC</sequence>
<feature type="binding site" evidence="1">
    <location>
        <position position="43"/>
    </location>
    <ligand>
        <name>Mg(2+)</name>
        <dbReference type="ChEBI" id="CHEBI:18420"/>
    </ligand>
</feature>
<dbReference type="AlphaFoldDB" id="A0A841PQQ4"/>
<dbReference type="RefSeq" id="WP_184405148.1">
    <property type="nucleotide sequence ID" value="NZ_JACHHJ010000005.1"/>
</dbReference>
<dbReference type="Pfam" id="PF03737">
    <property type="entry name" value="RraA-like"/>
    <property type="match status" value="1"/>
</dbReference>